<gene>
    <name evidence="1" type="ORF">B0I32_117120</name>
</gene>
<comment type="caution">
    <text evidence="1">The sequence shown here is derived from an EMBL/GenBank/DDBJ whole genome shotgun (WGS) entry which is preliminary data.</text>
</comment>
<dbReference type="InterPro" id="IPR027417">
    <property type="entry name" value="P-loop_NTPase"/>
</dbReference>
<reference evidence="1 2" key="1">
    <citation type="submission" date="2018-03" db="EMBL/GenBank/DDBJ databases">
        <title>Genomic Encyclopedia of Type Strains, Phase III (KMG-III): the genomes of soil and plant-associated and newly described type strains.</title>
        <authorList>
            <person name="Whitman W."/>
        </authorList>
    </citation>
    <scope>NUCLEOTIDE SEQUENCE [LARGE SCALE GENOMIC DNA]</scope>
    <source>
        <strain evidence="1 2">CGMCC 4.7104</strain>
    </source>
</reference>
<name>A0A2T0MQE8_9ACTN</name>
<proteinExistence type="predicted"/>
<dbReference type="RefSeq" id="WP_219912154.1">
    <property type="nucleotide sequence ID" value="NZ_PVNG01000017.1"/>
</dbReference>
<dbReference type="SUPFAM" id="SSF52540">
    <property type="entry name" value="P-loop containing nucleoside triphosphate hydrolases"/>
    <property type="match status" value="1"/>
</dbReference>
<dbReference type="PANTHER" id="PTHR48312">
    <property type="match status" value="1"/>
</dbReference>
<dbReference type="Proteomes" id="UP000238312">
    <property type="component" value="Unassembled WGS sequence"/>
</dbReference>
<keyword evidence="2" id="KW-1185">Reference proteome</keyword>
<dbReference type="Gene3D" id="3.40.50.300">
    <property type="entry name" value="P-loop containing nucleotide triphosphate hydrolases"/>
    <property type="match status" value="1"/>
</dbReference>
<protein>
    <recommendedName>
        <fullName evidence="3">Sulfotransferase family protein</fullName>
    </recommendedName>
</protein>
<dbReference type="AlphaFoldDB" id="A0A2T0MQE8"/>
<dbReference type="PANTHER" id="PTHR48312:SF1">
    <property type="entry name" value="SULFOTRANSFERASE"/>
    <property type="match status" value="1"/>
</dbReference>
<sequence>MDTKPVILALWSLPRSRSTAFFRMMAQRGDFLAVHEPFSNLAEFGSAEVAGRRVRTPRALLSTLRSAAEERPVFFKDTTDERYPAVLDDRDFLCTGARHTFLIRHPRETIRSYHALNPEVRRHQIGVEALHEIFTAVGRLTGKVPVVIDSADLVAAPEALVRAYCARVSIPFDPRALTWEAGDRPEWRPTRRWHADVARSTGFRQASTVYDLDVDRDPVLSGHLRHHLPFYEELHRHRLRVCEEKP</sequence>
<evidence type="ECO:0000313" key="1">
    <source>
        <dbReference type="EMBL" id="PRX60353.1"/>
    </source>
</evidence>
<organism evidence="1 2">
    <name type="scientific">Nonomuraea fuscirosea</name>
    <dbReference type="NCBI Taxonomy" id="1291556"/>
    <lineage>
        <taxon>Bacteria</taxon>
        <taxon>Bacillati</taxon>
        <taxon>Actinomycetota</taxon>
        <taxon>Actinomycetes</taxon>
        <taxon>Streptosporangiales</taxon>
        <taxon>Streptosporangiaceae</taxon>
        <taxon>Nonomuraea</taxon>
    </lineage>
</organism>
<accession>A0A2T0MQE8</accession>
<evidence type="ECO:0008006" key="3">
    <source>
        <dbReference type="Google" id="ProtNLM"/>
    </source>
</evidence>
<dbReference type="Pfam" id="PF19798">
    <property type="entry name" value="Sulfotransfer_5"/>
    <property type="match status" value="1"/>
</dbReference>
<dbReference type="EMBL" id="PVNG01000017">
    <property type="protein sequence ID" value="PRX60353.1"/>
    <property type="molecule type" value="Genomic_DNA"/>
</dbReference>
<evidence type="ECO:0000313" key="2">
    <source>
        <dbReference type="Proteomes" id="UP000238312"/>
    </source>
</evidence>